<feature type="transmembrane region" description="Helical" evidence="1">
    <location>
        <begin position="99"/>
        <end position="127"/>
    </location>
</feature>
<keyword evidence="3" id="KW-1185">Reference proteome</keyword>
<dbReference type="Proteomes" id="UP000297635">
    <property type="component" value="Unassembled WGS sequence"/>
</dbReference>
<dbReference type="EMBL" id="SJSA01000001">
    <property type="protein sequence ID" value="TGG40747.1"/>
    <property type="molecule type" value="Genomic_DNA"/>
</dbReference>
<evidence type="ECO:0000313" key="3">
    <source>
        <dbReference type="Proteomes" id="UP000297635"/>
    </source>
</evidence>
<dbReference type="RefSeq" id="WP_135471721.1">
    <property type="nucleotide sequence ID" value="NZ_SJSA01000001.1"/>
</dbReference>
<name>A0A4Z0V9E7_9BACT</name>
<dbReference type="GeneID" id="82149879"/>
<evidence type="ECO:0000256" key="1">
    <source>
        <dbReference type="SAM" id="Phobius"/>
    </source>
</evidence>
<sequence>MKLTDKRFWKFEAFTFLYAIGLILLVGFLFDKPIPFERTVYFSSLFLLSGLVAWLVANGKHWFVFGIVYEIIFMILWALMLAVAHYIEYDSLNHAIEDGIIDACVFVYLLVGPAIVMFIPSLVLAFFGYHLINKKSRDNEIDKNVIS</sequence>
<evidence type="ECO:0000313" key="2">
    <source>
        <dbReference type="EMBL" id="TGG40747.1"/>
    </source>
</evidence>
<comment type="caution">
    <text evidence="2">The sequence shown here is derived from an EMBL/GenBank/DDBJ whole genome shotgun (WGS) entry which is preliminary data.</text>
</comment>
<dbReference type="AlphaFoldDB" id="A0A4Z0V9E7"/>
<keyword evidence="1" id="KW-0812">Transmembrane</keyword>
<protein>
    <submittedName>
        <fullName evidence="2">Uncharacterized protein</fullName>
    </submittedName>
</protein>
<reference evidence="2 3" key="1">
    <citation type="submission" date="2019-02" db="EMBL/GenBank/DDBJ databases">
        <title>Isolation and identification of novel species under the genus Muribaculum.</title>
        <authorList>
            <person name="Miyake S."/>
            <person name="Ding Y."/>
            <person name="Low A."/>
            <person name="Soh M."/>
            <person name="Seedorf H."/>
        </authorList>
    </citation>
    <scope>NUCLEOTIDE SEQUENCE [LARGE SCALE GENOMIC DNA]</scope>
    <source>
        <strain evidence="2 3">TLL-A3</strain>
    </source>
</reference>
<gene>
    <name evidence="2" type="ORF">EZ315_08765</name>
</gene>
<feature type="transmembrane region" description="Helical" evidence="1">
    <location>
        <begin position="63"/>
        <end position="87"/>
    </location>
</feature>
<keyword evidence="1" id="KW-0472">Membrane</keyword>
<organism evidence="2 3">
    <name type="scientific">Duncaniella freteri</name>
    <dbReference type="NCBI Taxonomy" id="2530391"/>
    <lineage>
        <taxon>Bacteria</taxon>
        <taxon>Pseudomonadati</taxon>
        <taxon>Bacteroidota</taxon>
        <taxon>Bacteroidia</taxon>
        <taxon>Bacteroidales</taxon>
        <taxon>Muribaculaceae</taxon>
        <taxon>Duncaniella</taxon>
    </lineage>
</organism>
<feature type="transmembrane region" description="Helical" evidence="1">
    <location>
        <begin position="12"/>
        <end position="30"/>
    </location>
</feature>
<keyword evidence="1" id="KW-1133">Transmembrane helix</keyword>
<accession>A0A4Z0V9E7</accession>
<proteinExistence type="predicted"/>
<feature type="transmembrane region" description="Helical" evidence="1">
    <location>
        <begin position="36"/>
        <end position="56"/>
    </location>
</feature>